<dbReference type="GO" id="GO:0036243">
    <property type="term" value="F:succinate-semialdehyde dehydrogenase (NADP+) activity"/>
    <property type="evidence" value="ECO:0007669"/>
    <property type="project" value="UniProtKB-EC"/>
</dbReference>
<reference evidence="5 6" key="1">
    <citation type="submission" date="2014-03" db="EMBL/GenBank/DDBJ databases">
        <title>Genomics of Bifidobacteria.</title>
        <authorList>
            <person name="Ventura M."/>
            <person name="Milani C."/>
            <person name="Lugli G.A."/>
        </authorList>
    </citation>
    <scope>NUCLEOTIDE SEQUENCE [LARGE SCALE GENOMIC DNA]</scope>
    <source>
        <strain evidence="5 6">DSM 23968</strain>
    </source>
</reference>
<dbReference type="EC" id="1.2.1.79" evidence="5"/>
<sequence length="469" mass="50396">MTYATINPYTGETVATFPNATADEVDAALDNAHRAFLAWRDLPIAQRVAVLEQAARILEANRGDYAATITLEMGKTAAEAAGEIDICVSMLRYYVEHGEELLAPRFLPAKGYGDTDVQLVNDPMGVIFAVEPWNFPYYQVVRITAPQLTAGNVIVLKHASNVPQCAARMEELFRLAAENAGIDGDVAGGLLTNLYLPHDQTERVIASPYVRGVALTGSEKAGALVASLAAKHLKKSTLELGGADAFIVLSDADVDKAADWAVQGRNWNAGQVCVSSKRLIVVDEAYDRFLARYREGAAKLVAGDPNDPKTTLAPLSSEGAKRTLQRQVDEAVAQGAKVEYLADVPETGAFFPPALLTDVSESNDAFHTEFFGPVAQLYRAKDEDDAVRIANDSPFGLGGSVFSRDIRHAQQVARRLDTGMVAVNHPTIVAADIPFGGVKNSGYGHELIDLGLKEFVNQKVIAVGDIDAL</sequence>
<protein>
    <submittedName>
        <fullName evidence="5">Succinic-semialdehyde dehydrogenase</fullName>
        <ecNumber evidence="5">1.2.1.79</ecNumber>
    </submittedName>
</protein>
<dbReference type="FunFam" id="3.40.309.10:FF:000009">
    <property type="entry name" value="Aldehyde dehydrogenase A"/>
    <property type="match status" value="1"/>
</dbReference>
<dbReference type="InterPro" id="IPR044148">
    <property type="entry name" value="ALDH_GabD1-like"/>
</dbReference>
<dbReference type="PANTHER" id="PTHR43217">
    <property type="entry name" value="SUCCINATE SEMIALDEHYDE DEHYDROGENASE [NAD(P)+] SAD"/>
    <property type="match status" value="1"/>
</dbReference>
<dbReference type="FunFam" id="3.40.605.10:FF:000012">
    <property type="entry name" value="NAD-dependent succinate-semialdehyde dehydrogenase"/>
    <property type="match status" value="1"/>
</dbReference>
<evidence type="ECO:0000256" key="3">
    <source>
        <dbReference type="ARBA" id="ARBA00023002"/>
    </source>
</evidence>
<proteinExistence type="inferred from homology"/>
<evidence type="ECO:0000313" key="6">
    <source>
        <dbReference type="Proteomes" id="UP000029004"/>
    </source>
</evidence>
<dbReference type="OrthoDB" id="6882680at2"/>
<accession>A0A087DWZ1</accession>
<dbReference type="Pfam" id="PF00171">
    <property type="entry name" value="Aldedh"/>
    <property type="match status" value="1"/>
</dbReference>
<gene>
    <name evidence="5" type="ORF">BSTEL_1092</name>
</gene>
<dbReference type="InterPro" id="IPR016162">
    <property type="entry name" value="Ald_DH_N"/>
</dbReference>
<dbReference type="AlphaFoldDB" id="A0A087DWZ1"/>
<name>A0A087DWZ1_9BIFI</name>
<feature type="domain" description="Aldehyde dehydrogenase" evidence="4">
    <location>
        <begin position="3"/>
        <end position="461"/>
    </location>
</feature>
<dbReference type="Gene3D" id="3.40.309.10">
    <property type="entry name" value="Aldehyde Dehydrogenase, Chain A, domain 2"/>
    <property type="match status" value="1"/>
</dbReference>
<keyword evidence="2" id="KW-0521">NADP</keyword>
<dbReference type="GO" id="GO:0004777">
    <property type="term" value="F:succinate-semialdehyde dehydrogenase (NAD+) activity"/>
    <property type="evidence" value="ECO:0007669"/>
    <property type="project" value="TreeGrafter"/>
</dbReference>
<dbReference type="InterPro" id="IPR016163">
    <property type="entry name" value="Ald_DH_C"/>
</dbReference>
<dbReference type="InterPro" id="IPR016161">
    <property type="entry name" value="Ald_DH/histidinol_DH"/>
</dbReference>
<dbReference type="eggNOG" id="COG1012">
    <property type="taxonomic scope" value="Bacteria"/>
</dbReference>
<evidence type="ECO:0000259" key="4">
    <source>
        <dbReference type="Pfam" id="PF00171"/>
    </source>
</evidence>
<comment type="caution">
    <text evidence="5">The sequence shown here is derived from an EMBL/GenBank/DDBJ whole genome shotgun (WGS) entry which is preliminary data.</text>
</comment>
<comment type="similarity">
    <text evidence="1">Belongs to the aldehyde dehydrogenase family.</text>
</comment>
<evidence type="ECO:0000256" key="2">
    <source>
        <dbReference type="ARBA" id="ARBA00022857"/>
    </source>
</evidence>
<dbReference type="InterPro" id="IPR015590">
    <property type="entry name" value="Aldehyde_DH_dom"/>
</dbReference>
<organism evidence="5 6">
    <name type="scientific">Bifidobacterium stellenboschense</name>
    <dbReference type="NCBI Taxonomy" id="762211"/>
    <lineage>
        <taxon>Bacteria</taxon>
        <taxon>Bacillati</taxon>
        <taxon>Actinomycetota</taxon>
        <taxon>Actinomycetes</taxon>
        <taxon>Bifidobacteriales</taxon>
        <taxon>Bifidobacteriaceae</taxon>
        <taxon>Bifidobacterium</taxon>
    </lineage>
</organism>
<evidence type="ECO:0000313" key="5">
    <source>
        <dbReference type="EMBL" id="KFJ00042.1"/>
    </source>
</evidence>
<evidence type="ECO:0000256" key="1">
    <source>
        <dbReference type="ARBA" id="ARBA00009986"/>
    </source>
</evidence>
<dbReference type="SUPFAM" id="SSF53720">
    <property type="entry name" value="ALDH-like"/>
    <property type="match status" value="1"/>
</dbReference>
<dbReference type="STRING" id="762211.BSTEL_1092"/>
<dbReference type="GO" id="GO:0004030">
    <property type="term" value="F:aldehyde dehydrogenase [NAD(P)+] activity"/>
    <property type="evidence" value="ECO:0007669"/>
    <property type="project" value="InterPro"/>
</dbReference>
<keyword evidence="6" id="KW-1185">Reference proteome</keyword>
<dbReference type="Gene3D" id="3.40.605.10">
    <property type="entry name" value="Aldehyde Dehydrogenase, Chain A, domain 1"/>
    <property type="match status" value="1"/>
</dbReference>
<keyword evidence="3 5" id="KW-0560">Oxidoreductase</keyword>
<dbReference type="Proteomes" id="UP000029004">
    <property type="component" value="Unassembled WGS sequence"/>
</dbReference>
<dbReference type="EMBL" id="JGZP01000005">
    <property type="protein sequence ID" value="KFJ00042.1"/>
    <property type="molecule type" value="Genomic_DNA"/>
</dbReference>
<dbReference type="InterPro" id="IPR047110">
    <property type="entry name" value="GABD/Sad-like"/>
</dbReference>
<dbReference type="CDD" id="cd07100">
    <property type="entry name" value="ALDH_SSADH1_GabD1"/>
    <property type="match status" value="1"/>
</dbReference>
<dbReference type="PANTHER" id="PTHR43217:SF2">
    <property type="entry name" value="SUCCINATE-SEMIALDEHYDE DEHYDROGENASE [NADP(+)]"/>
    <property type="match status" value="1"/>
</dbReference>
<dbReference type="RefSeq" id="WP_034526676.1">
    <property type="nucleotide sequence ID" value="NZ_JGZP01000005.1"/>
</dbReference>